<protein>
    <submittedName>
        <fullName evidence="1">Uncharacterized protein</fullName>
    </submittedName>
</protein>
<name>A0A2T0RYG4_9RHOB</name>
<dbReference type="EMBL" id="PVTD01000001">
    <property type="protein sequence ID" value="PRY26208.1"/>
    <property type="molecule type" value="Genomic_DNA"/>
</dbReference>
<proteinExistence type="predicted"/>
<reference evidence="1 2" key="1">
    <citation type="submission" date="2018-03" db="EMBL/GenBank/DDBJ databases">
        <title>Genomic Encyclopedia of Archaeal and Bacterial Type Strains, Phase II (KMG-II): from individual species to whole genera.</title>
        <authorList>
            <person name="Goeker M."/>
        </authorList>
    </citation>
    <scope>NUCLEOTIDE SEQUENCE [LARGE SCALE GENOMIC DNA]</scope>
    <source>
        <strain evidence="1 2">DSM 29328</strain>
    </source>
</reference>
<dbReference type="AlphaFoldDB" id="A0A2T0RYG4"/>
<comment type="caution">
    <text evidence="1">The sequence shown here is derived from an EMBL/GenBank/DDBJ whole genome shotgun (WGS) entry which is preliminary data.</text>
</comment>
<keyword evidence="2" id="KW-1185">Reference proteome</keyword>
<dbReference type="Proteomes" id="UP000239480">
    <property type="component" value="Unassembled WGS sequence"/>
</dbReference>
<evidence type="ECO:0000313" key="1">
    <source>
        <dbReference type="EMBL" id="PRY26208.1"/>
    </source>
</evidence>
<evidence type="ECO:0000313" key="2">
    <source>
        <dbReference type="Proteomes" id="UP000239480"/>
    </source>
</evidence>
<organism evidence="1 2">
    <name type="scientific">Aliiruegeria haliotis</name>
    <dbReference type="NCBI Taxonomy" id="1280846"/>
    <lineage>
        <taxon>Bacteria</taxon>
        <taxon>Pseudomonadati</taxon>
        <taxon>Pseudomonadota</taxon>
        <taxon>Alphaproteobacteria</taxon>
        <taxon>Rhodobacterales</taxon>
        <taxon>Roseobacteraceae</taxon>
        <taxon>Aliiruegeria</taxon>
    </lineage>
</organism>
<sequence>MGHGAFFVSLDLGGYEQEQVNKMDNITLSANTGEDTGQFFDQAVELYRSGSRELTDIIAEVGKGKTDRAKKLQGVLSEMRKASITMMEEARNVEDLRRKLVGNVQQQALDLAGARVEIGSRIARIRAARGAAGIS</sequence>
<accession>A0A2T0RYG4</accession>
<gene>
    <name evidence="1" type="ORF">CLV78_101303</name>
</gene>